<sequence>MICCSKKIIHSVDTKRRNNLGAIERKEKNEKKDINLDDGNELITIHDNKVSIVNIVKKASEVTSKLQEQKKDLIKKPFSSKSNILKYYETKFLKKKDNENSIYINRKKGEAKKHKIQEFNKTEDKPKNKVDFINESQEVKDFSKLRTKSKYNILNEVEKKLKQLIKDEKINTHNDILFLNIYALTHKKIYSILDKKKKNMGYYSCNEILEMILKGKLNKSSLIKRRSDEHYYQLKQKISEIYFLKQLELQYYLKIKKNKHSLESKELKKYIDRENTTYLELSETLLAEKVKSLKNFFIAPYDKNIVEIILIPKQKNCDNFFGYHKIISNLFVTKYISVFFYHIIEKKVENYNLKKKNGPIYIKMKLKTNYPEAIQTIFKYIYYKNINLHNLDFKLLVTMYIECVHFKIISIINDVIDAISEKANFENIIKVLQFSSVYRETNIFKDFARIISDSGFYLFSRNYHYLLDAQLYIYFLSLDNIMINEMRIFIESIKYIIKNKCDIKQQNLIFQNIRFNLLNNEYLYSIQQYMKNCFEEVLENKGDLSNIIYIGNYPQNEQTILNKTSFEELHFYIPNKDQLNDKNEMDNIKTCNFLYSEEIKSINELYKNINKESFEPPSLSKEKKEISSKKFIECMNNIYNTLFDNIFKKILNKETKKRCNPWKENKEFKCVNDFTNQKYYFYLQKKKNKTEKYAFTYGDERLINECKFFFQIVQTKNSNISIGIILKTNELNSLNEEHSKISSALVQYYENLVIYFDFFVNDFYACNIDNDNSTLINKTKLNIYAHENKLTDEDTINYKISVIHQTLHFHIVVLPKNISFTYSFAFLKPSNFLGDIIKKPFIHIRPFFVLKDALDSIAIPHIKF</sequence>
<protein>
    <submittedName>
        <fullName evidence="1">Uncharacterized protein</fullName>
    </submittedName>
</protein>
<gene>
    <name evidence="1" type="ORF">PRELSG_1200500</name>
</gene>
<dbReference type="EMBL" id="LN835307">
    <property type="protein sequence ID" value="CRH01121.1"/>
    <property type="molecule type" value="Genomic_DNA"/>
</dbReference>
<evidence type="ECO:0000313" key="2">
    <source>
        <dbReference type="Proteomes" id="UP000220158"/>
    </source>
</evidence>
<dbReference type="RefSeq" id="XP_028534122.1">
    <property type="nucleotide sequence ID" value="XM_028677765.1"/>
</dbReference>
<dbReference type="Proteomes" id="UP000220158">
    <property type="component" value="Chromosome 12"/>
</dbReference>
<dbReference type="VEuPathDB" id="PlasmoDB:PRELSG_1200500"/>
<reference evidence="1 2" key="1">
    <citation type="submission" date="2015-04" db="EMBL/GenBank/DDBJ databases">
        <authorList>
            <consortium name="Pathogen Informatics"/>
        </authorList>
    </citation>
    <scope>NUCLEOTIDE SEQUENCE [LARGE SCALE GENOMIC DNA]</scope>
    <source>
        <strain evidence="1 2">SGS1</strain>
    </source>
</reference>
<dbReference type="AlphaFoldDB" id="A0A1J1HC30"/>
<dbReference type="OrthoDB" id="360388at2759"/>
<evidence type="ECO:0000313" key="1">
    <source>
        <dbReference type="EMBL" id="CRH01121.1"/>
    </source>
</evidence>
<organism evidence="1 2">
    <name type="scientific">Plasmodium relictum</name>
    <dbReference type="NCBI Taxonomy" id="85471"/>
    <lineage>
        <taxon>Eukaryota</taxon>
        <taxon>Sar</taxon>
        <taxon>Alveolata</taxon>
        <taxon>Apicomplexa</taxon>
        <taxon>Aconoidasida</taxon>
        <taxon>Haemosporida</taxon>
        <taxon>Plasmodiidae</taxon>
        <taxon>Plasmodium</taxon>
        <taxon>Plasmodium (Haemamoeba)</taxon>
    </lineage>
</organism>
<dbReference type="GeneID" id="39737248"/>
<dbReference type="KEGG" id="prel:PRELSG_1200500"/>
<name>A0A1J1HC30_PLARL</name>
<accession>A0A1J1HC30</accession>
<proteinExistence type="predicted"/>
<keyword evidence="2" id="KW-1185">Reference proteome</keyword>